<proteinExistence type="predicted"/>
<organism evidence="2 3">
    <name type="scientific">Streptomyces lienomycini</name>
    <dbReference type="NCBI Taxonomy" id="284035"/>
    <lineage>
        <taxon>Bacteria</taxon>
        <taxon>Bacillati</taxon>
        <taxon>Actinomycetota</taxon>
        <taxon>Actinomycetes</taxon>
        <taxon>Kitasatosporales</taxon>
        <taxon>Streptomycetaceae</taxon>
        <taxon>Streptomyces</taxon>
    </lineage>
</organism>
<feature type="domain" description="A-factor biosynthesis hotdog" evidence="1">
    <location>
        <begin position="44"/>
        <end position="179"/>
    </location>
</feature>
<protein>
    <submittedName>
        <fullName evidence="2">ScbA/BarX family gamma-butyrolactone biosynthesis protein</fullName>
    </submittedName>
</protein>
<accession>A0ABV9X6U7</accession>
<dbReference type="Proteomes" id="UP001595855">
    <property type="component" value="Unassembled WGS sequence"/>
</dbReference>
<evidence type="ECO:0000259" key="1">
    <source>
        <dbReference type="Pfam" id="PF03756"/>
    </source>
</evidence>
<dbReference type="EMBL" id="JBHSJO010000003">
    <property type="protein sequence ID" value="MFC5020453.1"/>
    <property type="molecule type" value="Genomic_DNA"/>
</dbReference>
<dbReference type="RefSeq" id="WP_381161772.1">
    <property type="nucleotide sequence ID" value="NZ_BAAATN010000029.1"/>
</dbReference>
<evidence type="ECO:0000313" key="3">
    <source>
        <dbReference type="Proteomes" id="UP001595855"/>
    </source>
</evidence>
<reference evidence="3" key="1">
    <citation type="journal article" date="2019" name="Int. J. Syst. Evol. Microbiol.">
        <title>The Global Catalogue of Microorganisms (GCM) 10K type strain sequencing project: providing services to taxonomists for standard genome sequencing and annotation.</title>
        <authorList>
            <consortium name="The Broad Institute Genomics Platform"/>
            <consortium name="The Broad Institute Genome Sequencing Center for Infectious Disease"/>
            <person name="Wu L."/>
            <person name="Ma J."/>
        </authorList>
    </citation>
    <scope>NUCLEOTIDE SEQUENCE [LARGE SCALE GENOMIC DNA]</scope>
    <source>
        <strain evidence="3">CGMCC 4.1542</strain>
    </source>
</reference>
<name>A0ABV9X6U7_9ACTN</name>
<comment type="caution">
    <text evidence="2">The sequence shown here is derived from an EMBL/GenBank/DDBJ whole genome shotgun (WGS) entry which is preliminary data.</text>
</comment>
<dbReference type="NCBIfam" id="NF041195">
    <property type="entry name" value="ScbA_BarX_GamBu"/>
    <property type="match status" value="1"/>
</dbReference>
<sequence>MSASTFRVERVIRGAHPEGDGSRAPAEVAIRHYPSLTTTVPKEFVHRASLAEVLLTDWERVDDEHFTVTAQLPRQHSFFATVGGCHDPLLIAETIRQAGILLAHTEFAVPLGHQFLMQDLSIDASSEHLPVGAAPASLELDITCSDIKRRGTKLSGLHFEAVIHRDGEVAGTGAATFTCASPAVYRRVRSASIGDRVPAALPLTSPSAPQDVGRLSPTDVVLSPVPMPDCWQLRVDTRHPVLFDHPVDHVPGMVLLEAARQAAVAFLGHPGIPVGLTGEFTRYAELDAPCLISVCALPEAADGRDRVLVTGRQSDRLVFSSTVTVAPAGV</sequence>
<dbReference type="Pfam" id="PF03756">
    <property type="entry name" value="AfsA"/>
    <property type="match status" value="2"/>
</dbReference>
<feature type="domain" description="A-factor biosynthesis hotdog" evidence="1">
    <location>
        <begin position="212"/>
        <end position="324"/>
    </location>
</feature>
<dbReference type="InterPro" id="IPR047757">
    <property type="entry name" value="AfsA-like"/>
</dbReference>
<keyword evidence="3" id="KW-1185">Reference proteome</keyword>
<gene>
    <name evidence="2" type="ORF">ACFPRC_37185</name>
</gene>
<evidence type="ECO:0000313" key="2">
    <source>
        <dbReference type="EMBL" id="MFC5020453.1"/>
    </source>
</evidence>
<dbReference type="InterPro" id="IPR005509">
    <property type="entry name" value="AfsA_hotdog_dom"/>
</dbReference>